<gene>
    <name evidence="1" type="ORF">BD626DRAFT_464665</name>
</gene>
<comment type="caution">
    <text evidence="1">The sequence shown here is derived from an EMBL/GenBank/DDBJ whole genome shotgun (WGS) entry which is preliminary data.</text>
</comment>
<evidence type="ECO:0008006" key="3">
    <source>
        <dbReference type="Google" id="ProtNLM"/>
    </source>
</evidence>
<evidence type="ECO:0000313" key="1">
    <source>
        <dbReference type="EMBL" id="TRM57540.1"/>
    </source>
</evidence>
<dbReference type="AlphaFoldDB" id="A0A550BYA9"/>
<dbReference type="OrthoDB" id="3240817at2759"/>
<organism evidence="1 2">
    <name type="scientific">Schizophyllum amplum</name>
    <dbReference type="NCBI Taxonomy" id="97359"/>
    <lineage>
        <taxon>Eukaryota</taxon>
        <taxon>Fungi</taxon>
        <taxon>Dikarya</taxon>
        <taxon>Basidiomycota</taxon>
        <taxon>Agaricomycotina</taxon>
        <taxon>Agaricomycetes</taxon>
        <taxon>Agaricomycetidae</taxon>
        <taxon>Agaricales</taxon>
        <taxon>Schizophyllaceae</taxon>
        <taxon>Schizophyllum</taxon>
    </lineage>
</organism>
<dbReference type="EMBL" id="VDMD01000045">
    <property type="protein sequence ID" value="TRM57540.1"/>
    <property type="molecule type" value="Genomic_DNA"/>
</dbReference>
<protein>
    <recommendedName>
        <fullName evidence="3">Reverse transcriptase domain-containing protein</fullName>
    </recommendedName>
</protein>
<dbReference type="STRING" id="97359.A0A550BYA9"/>
<name>A0A550BYA9_9AGAR</name>
<evidence type="ECO:0000313" key="2">
    <source>
        <dbReference type="Proteomes" id="UP000320762"/>
    </source>
</evidence>
<keyword evidence="2" id="KW-1185">Reference proteome</keyword>
<sequence>MVYGGGLPHVFLVNGGPLEVVRQYKYVGVTVCSDKRDIFADHYETKASKGRNVARAVFCAESFVGTIPVRTGRTLYLARVDPHLTGGCEIVIDVGGEGLKGLRDVQVQFVRRLLGIGSRAIVASLFTETGFMPIGHRRLILALRYLQYLLRLPPHQYAAAAMRDTFALAGSSQACWATDIRLVLRRLCVGLEGAWHALQDFKSVDDIIAAVEGAAGKEQQDELDRSHRLVLLQGRVNPDLIAEPGFSPLKYRAYLDVHIPAHRKALTRLMVAQHPLAVELLRRRERYRAYVPKPMRICRFCRVHVEDEVHVLLLCTGDAALTDVRQEFSTGISHVIPRLPSMDGIAFIQAVVDGPMEGVAIFARFVHRVFARVDAVPMIIPASARINAVRVG</sequence>
<reference evidence="1 2" key="1">
    <citation type="journal article" date="2019" name="New Phytol.">
        <title>Comparative genomics reveals unique wood-decay strategies and fruiting body development in the Schizophyllaceae.</title>
        <authorList>
            <person name="Almasi E."/>
            <person name="Sahu N."/>
            <person name="Krizsan K."/>
            <person name="Balint B."/>
            <person name="Kovacs G.M."/>
            <person name="Kiss B."/>
            <person name="Cseklye J."/>
            <person name="Drula E."/>
            <person name="Henrissat B."/>
            <person name="Nagy I."/>
            <person name="Chovatia M."/>
            <person name="Adam C."/>
            <person name="LaButti K."/>
            <person name="Lipzen A."/>
            <person name="Riley R."/>
            <person name="Grigoriev I.V."/>
            <person name="Nagy L.G."/>
        </authorList>
    </citation>
    <scope>NUCLEOTIDE SEQUENCE [LARGE SCALE GENOMIC DNA]</scope>
    <source>
        <strain evidence="1 2">NL-1724</strain>
    </source>
</reference>
<feature type="non-terminal residue" evidence="1">
    <location>
        <position position="392"/>
    </location>
</feature>
<accession>A0A550BYA9</accession>
<dbReference type="Proteomes" id="UP000320762">
    <property type="component" value="Unassembled WGS sequence"/>
</dbReference>
<proteinExistence type="predicted"/>